<reference evidence="4" key="3">
    <citation type="submission" date="2025-09" db="UniProtKB">
        <authorList>
            <consortium name="Ensembl"/>
        </authorList>
    </citation>
    <scope>IDENTIFICATION</scope>
</reference>
<dbReference type="Pfam" id="PF07894">
    <property type="entry name" value="SACK1"/>
    <property type="match status" value="1"/>
</dbReference>
<dbReference type="Ensembl" id="ENSSFOT00015037834.2">
    <property type="protein sequence ID" value="ENSSFOP00015037422.1"/>
    <property type="gene ID" value="ENSSFOG00015023820.2"/>
</dbReference>
<feature type="compositionally biased region" description="Basic residues" evidence="2">
    <location>
        <begin position="426"/>
        <end position="438"/>
    </location>
</feature>
<feature type="compositionally biased region" description="Basic and acidic residues" evidence="2">
    <location>
        <begin position="78"/>
        <end position="100"/>
    </location>
</feature>
<dbReference type="OrthoDB" id="6103632at2759"/>
<dbReference type="GeneTree" id="ENSGT00940000164021"/>
<dbReference type="KEGG" id="sfm:108930678"/>
<dbReference type="GeneID" id="108930678"/>
<feature type="region of interest" description="Disordered" evidence="2">
    <location>
        <begin position="78"/>
        <end position="119"/>
    </location>
</feature>
<gene>
    <name evidence="4" type="primary">LOC108930678</name>
</gene>
<organism evidence="4 5">
    <name type="scientific">Scleropages formosus</name>
    <name type="common">Asian bonytongue</name>
    <name type="synonym">Osteoglossum formosum</name>
    <dbReference type="NCBI Taxonomy" id="113540"/>
    <lineage>
        <taxon>Eukaryota</taxon>
        <taxon>Metazoa</taxon>
        <taxon>Chordata</taxon>
        <taxon>Craniata</taxon>
        <taxon>Vertebrata</taxon>
        <taxon>Euteleostomi</taxon>
        <taxon>Actinopterygii</taxon>
        <taxon>Neopterygii</taxon>
        <taxon>Teleostei</taxon>
        <taxon>Osteoglossocephala</taxon>
        <taxon>Osteoglossomorpha</taxon>
        <taxon>Osteoglossiformes</taxon>
        <taxon>Osteoglossidae</taxon>
        <taxon>Scleropages</taxon>
    </lineage>
</organism>
<keyword evidence="5" id="KW-1185">Reference proteome</keyword>
<dbReference type="AlphaFoldDB" id="A0A8C9SQG2"/>
<feature type="compositionally biased region" description="Polar residues" evidence="2">
    <location>
        <begin position="101"/>
        <end position="119"/>
    </location>
</feature>
<evidence type="ECO:0000313" key="4">
    <source>
        <dbReference type="Ensembl" id="ENSSFOP00015037422.1"/>
    </source>
</evidence>
<dbReference type="SUPFAM" id="SSF56024">
    <property type="entry name" value="Phospholipase D/nuclease"/>
    <property type="match status" value="1"/>
</dbReference>
<feature type="compositionally biased region" description="Basic residues" evidence="2">
    <location>
        <begin position="480"/>
        <end position="493"/>
    </location>
</feature>
<dbReference type="PANTHER" id="PTHR16181:SF29">
    <property type="entry name" value="PROTEIN FAM83A-RELATED"/>
    <property type="match status" value="1"/>
</dbReference>
<dbReference type="RefSeq" id="XP_018601565.1">
    <property type="nucleotide sequence ID" value="XM_018746049.1"/>
</dbReference>
<evidence type="ECO:0000313" key="5">
    <source>
        <dbReference type="Proteomes" id="UP000694397"/>
    </source>
</evidence>
<evidence type="ECO:0000256" key="1">
    <source>
        <dbReference type="ARBA" id="ARBA00006937"/>
    </source>
</evidence>
<feature type="domain" description="Scaffolding anchor of CK1" evidence="3">
    <location>
        <begin position="17"/>
        <end position="303"/>
    </location>
</feature>
<reference evidence="4" key="2">
    <citation type="submission" date="2025-08" db="UniProtKB">
        <authorList>
            <consortium name="Ensembl"/>
        </authorList>
    </citation>
    <scope>IDENTIFICATION</scope>
</reference>
<feature type="region of interest" description="Disordered" evidence="2">
    <location>
        <begin position="400"/>
        <end position="493"/>
    </location>
</feature>
<dbReference type="Gene3D" id="3.30.870.10">
    <property type="entry name" value="Endonuclease Chain A"/>
    <property type="match status" value="1"/>
</dbReference>
<accession>A0A8C9SQG2</accession>
<dbReference type="InterPro" id="IPR012461">
    <property type="entry name" value="SACK1"/>
</dbReference>
<dbReference type="GO" id="GO:0007165">
    <property type="term" value="P:signal transduction"/>
    <property type="evidence" value="ECO:0007669"/>
    <property type="project" value="TreeGrafter"/>
</dbReference>
<dbReference type="Proteomes" id="UP000694397">
    <property type="component" value="Chromosome 20"/>
</dbReference>
<name>A0A8C9SQG2_SCLFO</name>
<evidence type="ECO:0000256" key="2">
    <source>
        <dbReference type="SAM" id="MobiDB-lite"/>
    </source>
</evidence>
<comment type="similarity">
    <text evidence="1">Belongs to the FAM83 family.</text>
</comment>
<reference evidence="4 5" key="1">
    <citation type="submission" date="2019-04" db="EMBL/GenBank/DDBJ databases">
        <authorList>
            <consortium name="Wellcome Sanger Institute Data Sharing"/>
        </authorList>
    </citation>
    <scope>NUCLEOTIDE SEQUENCE [LARGE SCALE GENOMIC DNA]</scope>
</reference>
<dbReference type="InterPro" id="IPR050944">
    <property type="entry name" value="FAM83"/>
</dbReference>
<sequence length="493" mass="55391">MAESQLLCMDDSPAVFEKVPESKARFYYSEPQRLALEKLLAQDERAYRAALEGEHAQEFLSVGEIGWIRNTFRPYDFGKEPKKKDKKDKERKKEDKKKEAASQSEANSGPRSTYWPQMSDTEVPTLDLGWAEGARYKGATRVMVYTHPPKESEPVLIREAARKLIQESRKVLAVVMDLLTDLQVLKDFLDAASKRSVPVYIVLDAQGVPSFLNMCKQLEVSSIHLRNLRVRSLEGWGMALTQGKIPGSLCNRYMLVDGEKVMFGTYSFTWSSSRLNRTMMTVMTGQIVDFYDQDFRELYAVSDEVDLYKQFQIPKQSATLAARPTLNSRPPSIYSTTRFQVSLGDQANPRVPAHKYYSPKYALMLEGLQPKKEVSKNEEPMGGGGGNLVMQKFLQANHEEAEEVEEITVMPDPSIVDEDQGDTASKKSKRSGGKKGRSSLRETLSRNVGKNKKANMVDGTAPATKGLVPEQPAQEDRRGSKNGKRSKKSCTVS</sequence>
<dbReference type="PANTHER" id="PTHR16181">
    <property type="entry name" value="PROTEIN FAM83A-RELATED"/>
    <property type="match status" value="1"/>
</dbReference>
<dbReference type="GO" id="GO:0019901">
    <property type="term" value="F:protein kinase binding"/>
    <property type="evidence" value="ECO:0007669"/>
    <property type="project" value="TreeGrafter"/>
</dbReference>
<protein>
    <submittedName>
        <fullName evidence="4">Family with sequence similarity 83 member Fb</fullName>
    </submittedName>
</protein>
<proteinExistence type="inferred from homology"/>
<evidence type="ECO:0000259" key="3">
    <source>
        <dbReference type="Pfam" id="PF07894"/>
    </source>
</evidence>